<dbReference type="InterPro" id="IPR036967">
    <property type="entry name" value="Ribosomal_uS11_sf"/>
</dbReference>
<evidence type="ECO:0000256" key="2">
    <source>
        <dbReference type="ARBA" id="ARBA00023274"/>
    </source>
</evidence>
<comment type="caution">
    <text evidence="3">The sequence shown here is derived from an EMBL/GenBank/DDBJ whole genome shotgun (WGS) entry which is preliminary data.</text>
</comment>
<protein>
    <submittedName>
        <fullName evidence="3">30S ribosomal protein S11</fullName>
    </submittedName>
</protein>
<dbReference type="GO" id="GO:0005840">
    <property type="term" value="C:ribosome"/>
    <property type="evidence" value="ECO:0007669"/>
    <property type="project" value="UniProtKB-KW"/>
</dbReference>
<accession>A0A3D3R4T0</accession>
<dbReference type="GO" id="GO:1990904">
    <property type="term" value="C:ribonucleoprotein complex"/>
    <property type="evidence" value="ECO:0007669"/>
    <property type="project" value="UniProtKB-KW"/>
</dbReference>
<keyword evidence="2" id="KW-0687">Ribonucleoprotein</keyword>
<gene>
    <name evidence="3" type="ORF">DIT97_08485</name>
</gene>
<dbReference type="Proteomes" id="UP000263642">
    <property type="component" value="Unassembled WGS sequence"/>
</dbReference>
<dbReference type="EMBL" id="DQAY01000051">
    <property type="protein sequence ID" value="HCO23082.1"/>
    <property type="molecule type" value="Genomic_DNA"/>
</dbReference>
<evidence type="ECO:0000313" key="3">
    <source>
        <dbReference type="EMBL" id="HCO23082.1"/>
    </source>
</evidence>
<feature type="non-terminal residue" evidence="3">
    <location>
        <position position="34"/>
    </location>
</feature>
<evidence type="ECO:0000256" key="1">
    <source>
        <dbReference type="ARBA" id="ARBA00022980"/>
    </source>
</evidence>
<sequence length="34" mass="3890">MAKVKRKKVKRHITKAVAYIKATFNNTTVTITDL</sequence>
<keyword evidence="1 3" id="KW-0689">Ribosomal protein</keyword>
<dbReference type="GO" id="GO:0006412">
    <property type="term" value="P:translation"/>
    <property type="evidence" value="ECO:0007669"/>
    <property type="project" value="InterPro"/>
</dbReference>
<dbReference type="AlphaFoldDB" id="A0A3D3R4T0"/>
<name>A0A3D3R4T0_9PLAN</name>
<evidence type="ECO:0000313" key="4">
    <source>
        <dbReference type="Proteomes" id="UP000263642"/>
    </source>
</evidence>
<reference evidence="3 4" key="1">
    <citation type="journal article" date="2018" name="Nat. Biotechnol.">
        <title>A standardized bacterial taxonomy based on genome phylogeny substantially revises the tree of life.</title>
        <authorList>
            <person name="Parks D.H."/>
            <person name="Chuvochina M."/>
            <person name="Waite D.W."/>
            <person name="Rinke C."/>
            <person name="Skarshewski A."/>
            <person name="Chaumeil P.A."/>
            <person name="Hugenholtz P."/>
        </authorList>
    </citation>
    <scope>NUCLEOTIDE SEQUENCE [LARGE SCALE GENOMIC DNA]</scope>
    <source>
        <strain evidence="3">UBA9375</strain>
    </source>
</reference>
<organism evidence="3 4">
    <name type="scientific">Gimesia maris</name>
    <dbReference type="NCBI Taxonomy" id="122"/>
    <lineage>
        <taxon>Bacteria</taxon>
        <taxon>Pseudomonadati</taxon>
        <taxon>Planctomycetota</taxon>
        <taxon>Planctomycetia</taxon>
        <taxon>Planctomycetales</taxon>
        <taxon>Planctomycetaceae</taxon>
        <taxon>Gimesia</taxon>
    </lineage>
</organism>
<dbReference type="GO" id="GO:0003735">
    <property type="term" value="F:structural constituent of ribosome"/>
    <property type="evidence" value="ECO:0007669"/>
    <property type="project" value="InterPro"/>
</dbReference>
<dbReference type="Gene3D" id="3.30.420.80">
    <property type="entry name" value="Ribosomal protein S11"/>
    <property type="match status" value="1"/>
</dbReference>
<proteinExistence type="predicted"/>